<proteinExistence type="inferred from homology"/>
<dbReference type="InterPro" id="IPR036249">
    <property type="entry name" value="Thioredoxin-like_sf"/>
</dbReference>
<reference evidence="9 10" key="1">
    <citation type="submission" date="2014-07" db="EMBL/GenBank/DDBJ databases">
        <title>Draft genome sequence of Thalassospira profundimaris S25-3-2.</title>
        <authorList>
            <person name="Lai Q."/>
            <person name="Shao Z."/>
        </authorList>
    </citation>
    <scope>NUCLEOTIDE SEQUENCE [LARGE SCALE GENOMIC DNA]</scope>
    <source>
        <strain evidence="9 10">S25-3-2</strain>
    </source>
</reference>
<comment type="function">
    <text evidence="1 7">Has a glutathione-disulfide oxidoreductase activity in the presence of NADPH and glutathione reductase. Reduces low molecular weight disulfides and proteins.</text>
</comment>
<keyword evidence="6 7" id="KW-0676">Redox-active center</keyword>
<sequence length="85" mass="9535">MAKVEVYATDWCPYCKRARKLLDEKNATYEVIDVMMEPRRKKEMMDRAGGRTSVPQIFIDGDHIGGCDELMALNAKGGLDPLLSA</sequence>
<dbReference type="GO" id="GO:0034599">
    <property type="term" value="P:cellular response to oxidative stress"/>
    <property type="evidence" value="ECO:0007669"/>
    <property type="project" value="TreeGrafter"/>
</dbReference>
<dbReference type="PANTHER" id="PTHR45694:SF18">
    <property type="entry name" value="GLUTAREDOXIN-1-RELATED"/>
    <property type="match status" value="1"/>
</dbReference>
<dbReference type="STRING" id="502049.TH15_13410"/>
<evidence type="ECO:0000256" key="4">
    <source>
        <dbReference type="ARBA" id="ARBA00022982"/>
    </source>
</evidence>
<evidence type="ECO:0000256" key="5">
    <source>
        <dbReference type="ARBA" id="ARBA00023157"/>
    </source>
</evidence>
<dbReference type="Pfam" id="PF00462">
    <property type="entry name" value="Glutaredoxin"/>
    <property type="match status" value="1"/>
</dbReference>
<dbReference type="Gene3D" id="3.40.30.10">
    <property type="entry name" value="Glutaredoxin"/>
    <property type="match status" value="1"/>
</dbReference>
<evidence type="ECO:0000256" key="2">
    <source>
        <dbReference type="ARBA" id="ARBA00007787"/>
    </source>
</evidence>
<dbReference type="InterPro" id="IPR011767">
    <property type="entry name" value="GLR_AS"/>
</dbReference>
<keyword evidence="5" id="KW-1015">Disulfide bond</keyword>
<evidence type="ECO:0000256" key="1">
    <source>
        <dbReference type="ARBA" id="ARBA00002549"/>
    </source>
</evidence>
<organism evidence="9 10">
    <name type="scientific">Thalassospira profundimaris</name>
    <dbReference type="NCBI Taxonomy" id="502049"/>
    <lineage>
        <taxon>Bacteria</taxon>
        <taxon>Pseudomonadati</taxon>
        <taxon>Pseudomonadota</taxon>
        <taxon>Alphaproteobacteria</taxon>
        <taxon>Rhodospirillales</taxon>
        <taxon>Thalassospiraceae</taxon>
        <taxon>Thalassospira</taxon>
    </lineage>
</organism>
<gene>
    <name evidence="9" type="ORF">TH25_08120</name>
</gene>
<keyword evidence="7" id="KW-0963">Cytoplasm</keyword>
<keyword evidence="3 7" id="KW-0813">Transport</keyword>
<evidence type="ECO:0000256" key="3">
    <source>
        <dbReference type="ARBA" id="ARBA00022448"/>
    </source>
</evidence>
<evidence type="ECO:0000256" key="7">
    <source>
        <dbReference type="RuleBase" id="RU364065"/>
    </source>
</evidence>
<keyword evidence="4 7" id="KW-0249">Electron transport</keyword>
<comment type="similarity">
    <text evidence="2 7">Belongs to the glutaredoxin family.</text>
</comment>
<name>A0A367XET7_9PROT</name>
<dbReference type="AlphaFoldDB" id="A0A367XET7"/>
<dbReference type="GO" id="GO:0005737">
    <property type="term" value="C:cytoplasm"/>
    <property type="evidence" value="ECO:0007669"/>
    <property type="project" value="TreeGrafter"/>
</dbReference>
<accession>A0A367XET7</accession>
<dbReference type="SUPFAM" id="SSF52833">
    <property type="entry name" value="Thioredoxin-like"/>
    <property type="match status" value="1"/>
</dbReference>
<dbReference type="EMBL" id="JPWH01000005">
    <property type="protein sequence ID" value="RCK51650.1"/>
    <property type="molecule type" value="Genomic_DNA"/>
</dbReference>
<protein>
    <recommendedName>
        <fullName evidence="7">Glutaredoxin</fullName>
    </recommendedName>
</protein>
<dbReference type="InterPro" id="IPR014025">
    <property type="entry name" value="Glutaredoxin_subgr"/>
</dbReference>
<dbReference type="OrthoDB" id="9814618at2"/>
<dbReference type="GO" id="GO:0045454">
    <property type="term" value="P:cell redox homeostasis"/>
    <property type="evidence" value="ECO:0007669"/>
    <property type="project" value="InterPro"/>
</dbReference>
<dbReference type="InterPro" id="IPR011900">
    <property type="entry name" value="GRX_bact"/>
</dbReference>
<dbReference type="InterPro" id="IPR002109">
    <property type="entry name" value="Glutaredoxin"/>
</dbReference>
<dbReference type="RefSeq" id="WP_114087843.1">
    <property type="nucleotide sequence ID" value="NZ_JPWH01000005.1"/>
</dbReference>
<evidence type="ECO:0000313" key="9">
    <source>
        <dbReference type="EMBL" id="RCK51650.1"/>
    </source>
</evidence>
<evidence type="ECO:0000259" key="8">
    <source>
        <dbReference type="Pfam" id="PF00462"/>
    </source>
</evidence>
<dbReference type="CDD" id="cd03418">
    <property type="entry name" value="GRX_GRXb_1_3_like"/>
    <property type="match status" value="1"/>
</dbReference>
<feature type="domain" description="Glutaredoxin" evidence="8">
    <location>
        <begin position="4"/>
        <end position="64"/>
    </location>
</feature>
<dbReference type="Proteomes" id="UP000252517">
    <property type="component" value="Unassembled WGS sequence"/>
</dbReference>
<evidence type="ECO:0000256" key="6">
    <source>
        <dbReference type="ARBA" id="ARBA00023284"/>
    </source>
</evidence>
<dbReference type="GO" id="GO:0015038">
    <property type="term" value="F:glutathione disulfide oxidoreductase activity"/>
    <property type="evidence" value="ECO:0007669"/>
    <property type="project" value="UniProtKB-UniRule"/>
</dbReference>
<dbReference type="PROSITE" id="PS51354">
    <property type="entry name" value="GLUTAREDOXIN_2"/>
    <property type="match status" value="1"/>
</dbReference>
<dbReference type="PROSITE" id="PS00195">
    <property type="entry name" value="GLUTAREDOXIN_1"/>
    <property type="match status" value="1"/>
</dbReference>
<dbReference type="PRINTS" id="PR00160">
    <property type="entry name" value="GLUTAREDOXIN"/>
</dbReference>
<comment type="caution">
    <text evidence="9">The sequence shown here is derived from an EMBL/GenBank/DDBJ whole genome shotgun (WGS) entry which is preliminary data.</text>
</comment>
<dbReference type="PANTHER" id="PTHR45694">
    <property type="entry name" value="GLUTAREDOXIN 2"/>
    <property type="match status" value="1"/>
</dbReference>
<evidence type="ECO:0000313" key="10">
    <source>
        <dbReference type="Proteomes" id="UP000252517"/>
    </source>
</evidence>
<dbReference type="NCBIfam" id="TIGR02181">
    <property type="entry name" value="GRX_bact"/>
    <property type="match status" value="1"/>
</dbReference>